<evidence type="ECO:0000313" key="2">
    <source>
        <dbReference type="Proteomes" id="UP000664203"/>
    </source>
</evidence>
<keyword evidence="2" id="KW-1185">Reference proteome</keyword>
<dbReference type="AlphaFoldDB" id="A0A8H3IFU1"/>
<reference evidence="1" key="1">
    <citation type="submission" date="2021-03" db="EMBL/GenBank/DDBJ databases">
        <authorList>
            <person name="Tagirdzhanova G."/>
        </authorList>
    </citation>
    <scope>NUCLEOTIDE SEQUENCE</scope>
</reference>
<proteinExistence type="predicted"/>
<dbReference type="EMBL" id="CAJPDR010000053">
    <property type="protein sequence ID" value="CAF9912099.1"/>
    <property type="molecule type" value="Genomic_DNA"/>
</dbReference>
<dbReference type="OrthoDB" id="10253869at2759"/>
<gene>
    <name evidence="1" type="ORF">ALECFALPRED_007870</name>
</gene>
<sequence>MPLPFAGLLGKFNGKSEGEVKNRVWRMSGQDDALGGLLSLKQMRLHEFPADATRKITKVEVQTLAMKYFISNGDTAVATARKALYYQL</sequence>
<accession>A0A8H3IFU1</accession>
<name>A0A8H3IFU1_9LECA</name>
<evidence type="ECO:0000313" key="1">
    <source>
        <dbReference type="EMBL" id="CAF9912099.1"/>
    </source>
</evidence>
<dbReference type="Proteomes" id="UP000664203">
    <property type="component" value="Unassembled WGS sequence"/>
</dbReference>
<organism evidence="1 2">
    <name type="scientific">Alectoria fallacina</name>
    <dbReference type="NCBI Taxonomy" id="1903189"/>
    <lineage>
        <taxon>Eukaryota</taxon>
        <taxon>Fungi</taxon>
        <taxon>Dikarya</taxon>
        <taxon>Ascomycota</taxon>
        <taxon>Pezizomycotina</taxon>
        <taxon>Lecanoromycetes</taxon>
        <taxon>OSLEUM clade</taxon>
        <taxon>Lecanoromycetidae</taxon>
        <taxon>Lecanorales</taxon>
        <taxon>Lecanorineae</taxon>
        <taxon>Parmeliaceae</taxon>
        <taxon>Alectoria</taxon>
    </lineage>
</organism>
<comment type="caution">
    <text evidence="1">The sequence shown here is derived from an EMBL/GenBank/DDBJ whole genome shotgun (WGS) entry which is preliminary data.</text>
</comment>
<protein>
    <submittedName>
        <fullName evidence="1">Uncharacterized protein</fullName>
    </submittedName>
</protein>